<dbReference type="Proteomes" id="UP001367676">
    <property type="component" value="Unassembled WGS sequence"/>
</dbReference>
<sequence>MEIETIQNESAVCICTDVGLQPNTYLSTQYCSQCNGSGGSSNQPSMADYQQELLSLGVSPSYFQTIGNLPAMQNSTGNVPQQQQPQGTNNNTGQQPGQTQSPATRSLGASATAQTPIAGASAQGNLQPQMPTSTDNNQGQGTPYKYQLLNPYQESDKLLPQSFSFYISPPYAPFDNQFVSTSAQIQPDSSSTGSNQSPPSFGAGLSGGLYQPQTNFFGGNRGSGNSAQPSLTPGFSFASYSGQYTYLSARGGNSFVNCQS</sequence>
<feature type="compositionally biased region" description="Low complexity" evidence="1">
    <location>
        <begin position="80"/>
        <end position="100"/>
    </location>
</feature>
<evidence type="ECO:0000313" key="2">
    <source>
        <dbReference type="EMBL" id="KAK7590209.1"/>
    </source>
</evidence>
<evidence type="ECO:0000256" key="1">
    <source>
        <dbReference type="SAM" id="MobiDB-lite"/>
    </source>
</evidence>
<evidence type="ECO:0000313" key="3">
    <source>
        <dbReference type="Proteomes" id="UP001367676"/>
    </source>
</evidence>
<organism evidence="2 3">
    <name type="scientific">Parthenolecanium corni</name>
    <dbReference type="NCBI Taxonomy" id="536013"/>
    <lineage>
        <taxon>Eukaryota</taxon>
        <taxon>Metazoa</taxon>
        <taxon>Ecdysozoa</taxon>
        <taxon>Arthropoda</taxon>
        <taxon>Hexapoda</taxon>
        <taxon>Insecta</taxon>
        <taxon>Pterygota</taxon>
        <taxon>Neoptera</taxon>
        <taxon>Paraneoptera</taxon>
        <taxon>Hemiptera</taxon>
        <taxon>Sternorrhyncha</taxon>
        <taxon>Coccoidea</taxon>
        <taxon>Coccidae</taxon>
        <taxon>Parthenolecanium</taxon>
    </lineage>
</organism>
<keyword evidence="3" id="KW-1185">Reference proteome</keyword>
<feature type="compositionally biased region" description="Low complexity" evidence="1">
    <location>
        <begin position="187"/>
        <end position="200"/>
    </location>
</feature>
<name>A0AAN9Y3J1_9HEMI</name>
<dbReference type="EMBL" id="JBBCAQ010000022">
    <property type="protein sequence ID" value="KAK7590209.1"/>
    <property type="molecule type" value="Genomic_DNA"/>
</dbReference>
<feature type="region of interest" description="Disordered" evidence="1">
    <location>
        <begin position="67"/>
        <end position="145"/>
    </location>
</feature>
<feature type="compositionally biased region" description="Polar residues" evidence="1">
    <location>
        <begin position="101"/>
        <end position="115"/>
    </location>
</feature>
<protein>
    <submittedName>
        <fullName evidence="2">Uncharacterized protein</fullName>
    </submittedName>
</protein>
<reference evidence="2 3" key="1">
    <citation type="submission" date="2024-03" db="EMBL/GenBank/DDBJ databases">
        <title>Adaptation during the transition from Ophiocordyceps entomopathogen to insect associate is accompanied by gene loss and intensified selection.</title>
        <authorList>
            <person name="Ward C.M."/>
            <person name="Onetto C.A."/>
            <person name="Borneman A.R."/>
        </authorList>
    </citation>
    <scope>NUCLEOTIDE SEQUENCE [LARGE SCALE GENOMIC DNA]</scope>
    <source>
        <strain evidence="2">AWRI1</strain>
        <tissue evidence="2">Single Adult Female</tissue>
    </source>
</reference>
<proteinExistence type="predicted"/>
<feature type="region of interest" description="Disordered" evidence="1">
    <location>
        <begin position="182"/>
        <end position="205"/>
    </location>
</feature>
<gene>
    <name evidence="2" type="ORF">V9T40_001822</name>
</gene>
<comment type="caution">
    <text evidence="2">The sequence shown here is derived from an EMBL/GenBank/DDBJ whole genome shotgun (WGS) entry which is preliminary data.</text>
</comment>
<feature type="compositionally biased region" description="Polar residues" evidence="1">
    <location>
        <begin position="67"/>
        <end position="79"/>
    </location>
</feature>
<accession>A0AAN9Y3J1</accession>
<dbReference type="AlphaFoldDB" id="A0AAN9Y3J1"/>
<feature type="compositionally biased region" description="Polar residues" evidence="1">
    <location>
        <begin position="122"/>
        <end position="141"/>
    </location>
</feature>